<evidence type="ECO:0000313" key="4">
    <source>
        <dbReference type="EnsemblMetazoa" id="PHUM351820-PA"/>
    </source>
</evidence>
<feature type="region of interest" description="Disordered" evidence="1">
    <location>
        <begin position="122"/>
        <end position="160"/>
    </location>
</feature>
<reference evidence="2" key="1">
    <citation type="submission" date="2007-04" db="EMBL/GenBank/DDBJ databases">
        <title>Annotation of Pediculus humanus corporis strain USDA.</title>
        <authorList>
            <person name="Kirkness E."/>
            <person name="Hannick L."/>
            <person name="Hass B."/>
            <person name="Bruggner R."/>
            <person name="Lawson D."/>
            <person name="Bidwell S."/>
            <person name="Joardar V."/>
            <person name="Caler E."/>
            <person name="Walenz B."/>
            <person name="Inman J."/>
            <person name="Schobel S."/>
            <person name="Galinsky K."/>
            <person name="Amedeo P."/>
            <person name="Strausberg R."/>
        </authorList>
    </citation>
    <scope>NUCLEOTIDE SEQUENCE</scope>
    <source>
        <strain evidence="2">USDA</strain>
    </source>
</reference>
<keyword evidence="5" id="KW-1185">Reference proteome</keyword>
<evidence type="ECO:0000256" key="1">
    <source>
        <dbReference type="SAM" id="MobiDB-lite"/>
    </source>
</evidence>
<dbReference type="EnsemblMetazoa" id="PHUM421000-RA">
    <property type="protein sequence ID" value="PHUM421000-PA"/>
    <property type="gene ID" value="PHUM421000"/>
</dbReference>
<dbReference type="EnsemblMetazoa" id="PHUM351820-RA">
    <property type="protein sequence ID" value="PHUM351820-PA"/>
    <property type="gene ID" value="PHUM351820"/>
</dbReference>
<gene>
    <name evidence="4" type="primary">8231986</name>
    <name evidence="2" type="ORF">Phum_PHUM351820</name>
    <name evidence="3" type="ORF">Phum_PHUM421000</name>
</gene>
<reference evidence="2" key="2">
    <citation type="submission" date="2007-04" db="EMBL/GenBank/DDBJ databases">
        <title>The genome of the human body louse.</title>
        <authorList>
            <consortium name="The Human Body Louse Genome Consortium"/>
            <person name="Kirkness E."/>
            <person name="Walenz B."/>
            <person name="Hass B."/>
            <person name="Bruggner R."/>
            <person name="Strausberg R."/>
        </authorList>
    </citation>
    <scope>NUCLEOTIDE SEQUENCE</scope>
    <source>
        <strain evidence="2">USDA</strain>
    </source>
</reference>
<dbReference type="VEuPathDB" id="VectorBase:PHUM351820"/>
<dbReference type="InParanoid" id="E0VP55"/>
<sequence length="160" mass="16600">MVWNAKSTAVAAVSGSFNTDRENPGDGHVEASSQIVPISAAGLQGLALRIGARRARKESGQVVRGTVQGTALGSEFGPLRTTSFATTSGRCRGLCKFVAVVSGTDVRASRFALGGGCEGKSAQGRGAAISHASRLTRRHPRRPPTNDRLRTGTDKGNPTV</sequence>
<dbReference type="EMBL" id="DS235755">
    <property type="protein sequence ID" value="EEB16394.1"/>
    <property type="molecule type" value="Genomic_DNA"/>
</dbReference>
<dbReference type="EMBL" id="AAZO01005157">
    <property type="status" value="NOT_ANNOTATED_CDS"/>
    <property type="molecule type" value="Genomic_DNA"/>
</dbReference>
<protein>
    <submittedName>
        <fullName evidence="2 4">Uncharacterized protein</fullName>
    </submittedName>
</protein>
<feature type="compositionally biased region" description="Basic and acidic residues" evidence="1">
    <location>
        <begin position="144"/>
        <end position="153"/>
    </location>
</feature>
<evidence type="ECO:0000313" key="5">
    <source>
        <dbReference type="Proteomes" id="UP000009046"/>
    </source>
</evidence>
<dbReference type="Proteomes" id="UP000009046">
    <property type="component" value="Unassembled WGS sequence"/>
</dbReference>
<evidence type="ECO:0000313" key="3">
    <source>
        <dbReference type="EMBL" id="EEB16394.1"/>
    </source>
</evidence>
<organism>
    <name type="scientific">Pediculus humanus subsp. corporis</name>
    <name type="common">Body louse</name>
    <dbReference type="NCBI Taxonomy" id="121224"/>
    <lineage>
        <taxon>Eukaryota</taxon>
        <taxon>Metazoa</taxon>
        <taxon>Ecdysozoa</taxon>
        <taxon>Arthropoda</taxon>
        <taxon>Hexapoda</taxon>
        <taxon>Insecta</taxon>
        <taxon>Pterygota</taxon>
        <taxon>Neoptera</taxon>
        <taxon>Paraneoptera</taxon>
        <taxon>Psocodea</taxon>
        <taxon>Troctomorpha</taxon>
        <taxon>Phthiraptera</taxon>
        <taxon>Anoplura</taxon>
        <taxon>Pediculidae</taxon>
        <taxon>Pediculus</taxon>
    </lineage>
</organism>
<dbReference type="KEGG" id="phu:Phum_PHUM351820"/>
<dbReference type="CTD" id="8234513"/>
<dbReference type="VEuPathDB" id="VectorBase:PHUM421000"/>
<dbReference type="RefSeq" id="XP_002429132.1">
    <property type="nucleotide sequence ID" value="XM_002429087.1"/>
</dbReference>
<name>E0VP55_PEDHC</name>
<reference evidence="4" key="3">
    <citation type="submission" date="2021-02" db="UniProtKB">
        <authorList>
            <consortium name="EnsemblMetazoa"/>
        </authorList>
    </citation>
    <scope>IDENTIFICATION</scope>
    <source>
        <strain evidence="4">USDA</strain>
    </source>
</reference>
<accession>E0VP55</accession>
<dbReference type="KEGG" id="phu:Phum_PHUM421000"/>
<dbReference type="EMBL" id="AAZO01004088">
    <property type="status" value="NOT_ANNOTATED_CDS"/>
    <property type="molecule type" value="Genomic_DNA"/>
</dbReference>
<dbReference type="EMBL" id="DS235354">
    <property type="protein sequence ID" value="EEB15161.1"/>
    <property type="molecule type" value="Genomic_DNA"/>
</dbReference>
<dbReference type="GeneID" id="8234513"/>
<dbReference type="AlphaFoldDB" id="E0VP55"/>
<dbReference type="HOGENOM" id="CLU_1654258_0_0_1"/>
<proteinExistence type="predicted"/>
<evidence type="ECO:0000313" key="2">
    <source>
        <dbReference type="EMBL" id="EEB15161.1"/>
    </source>
</evidence>